<organism evidence="2 3">
    <name type="scientific">Elysia marginata</name>
    <dbReference type="NCBI Taxonomy" id="1093978"/>
    <lineage>
        <taxon>Eukaryota</taxon>
        <taxon>Metazoa</taxon>
        <taxon>Spiralia</taxon>
        <taxon>Lophotrochozoa</taxon>
        <taxon>Mollusca</taxon>
        <taxon>Gastropoda</taxon>
        <taxon>Heterobranchia</taxon>
        <taxon>Euthyneura</taxon>
        <taxon>Panpulmonata</taxon>
        <taxon>Sacoglossa</taxon>
        <taxon>Placobranchoidea</taxon>
        <taxon>Plakobranchidae</taxon>
        <taxon>Elysia</taxon>
    </lineage>
</organism>
<reference evidence="2 3" key="1">
    <citation type="journal article" date="2021" name="Elife">
        <title>Chloroplast acquisition without the gene transfer in kleptoplastic sea slugs, Plakobranchus ocellatus.</title>
        <authorList>
            <person name="Maeda T."/>
            <person name="Takahashi S."/>
            <person name="Yoshida T."/>
            <person name="Shimamura S."/>
            <person name="Takaki Y."/>
            <person name="Nagai Y."/>
            <person name="Toyoda A."/>
            <person name="Suzuki Y."/>
            <person name="Arimoto A."/>
            <person name="Ishii H."/>
            <person name="Satoh N."/>
            <person name="Nishiyama T."/>
            <person name="Hasebe M."/>
            <person name="Maruyama T."/>
            <person name="Minagawa J."/>
            <person name="Obokata J."/>
            <person name="Shigenobu S."/>
        </authorList>
    </citation>
    <scope>NUCLEOTIDE SEQUENCE [LARGE SCALE GENOMIC DNA]</scope>
</reference>
<dbReference type="Proteomes" id="UP000762676">
    <property type="component" value="Unassembled WGS sequence"/>
</dbReference>
<sequence>MTGSHGAGDKNLLNVFTSFSPICRKLKPRLACELSRFLLQETRAGEEGGVKHQRRFSVRRSRKEEPKAAHSRWLEPDPERFNY</sequence>
<keyword evidence="3" id="KW-1185">Reference proteome</keyword>
<evidence type="ECO:0000313" key="2">
    <source>
        <dbReference type="EMBL" id="GFR66162.1"/>
    </source>
</evidence>
<protein>
    <submittedName>
        <fullName evidence="2">Uncharacterized protein</fullName>
    </submittedName>
</protein>
<evidence type="ECO:0000256" key="1">
    <source>
        <dbReference type="SAM" id="MobiDB-lite"/>
    </source>
</evidence>
<proteinExistence type="predicted"/>
<comment type="caution">
    <text evidence="2">The sequence shown here is derived from an EMBL/GenBank/DDBJ whole genome shotgun (WGS) entry which is preliminary data.</text>
</comment>
<evidence type="ECO:0000313" key="3">
    <source>
        <dbReference type="Proteomes" id="UP000762676"/>
    </source>
</evidence>
<feature type="compositionally biased region" description="Basic residues" evidence="1">
    <location>
        <begin position="51"/>
        <end position="61"/>
    </location>
</feature>
<gene>
    <name evidence="2" type="ORF">ElyMa_005551500</name>
</gene>
<name>A0AAV4EYY6_9GAST</name>
<accession>A0AAV4EYY6</accession>
<feature type="region of interest" description="Disordered" evidence="1">
    <location>
        <begin position="43"/>
        <end position="83"/>
    </location>
</feature>
<feature type="compositionally biased region" description="Basic and acidic residues" evidence="1">
    <location>
        <begin position="62"/>
        <end position="83"/>
    </location>
</feature>
<dbReference type="AlphaFoldDB" id="A0AAV4EYY6"/>
<dbReference type="EMBL" id="BMAT01011069">
    <property type="protein sequence ID" value="GFR66162.1"/>
    <property type="molecule type" value="Genomic_DNA"/>
</dbReference>